<evidence type="ECO:0000259" key="3">
    <source>
        <dbReference type="SMART" id="SM00093"/>
    </source>
</evidence>
<evidence type="ECO:0000256" key="1">
    <source>
        <dbReference type="RuleBase" id="RU000411"/>
    </source>
</evidence>
<dbReference type="InterPro" id="IPR042185">
    <property type="entry name" value="Serpin_sf_2"/>
</dbReference>
<evidence type="ECO:0000313" key="5">
    <source>
        <dbReference type="Proteomes" id="UP001165297"/>
    </source>
</evidence>
<gene>
    <name evidence="4" type="ORF">LGH70_18660</name>
</gene>
<protein>
    <submittedName>
        <fullName evidence="4">Serpin family protein</fullName>
    </submittedName>
</protein>
<dbReference type="InterPro" id="IPR023796">
    <property type="entry name" value="Serpin_dom"/>
</dbReference>
<organism evidence="4 5">
    <name type="scientific">Hymenobacter nitidus</name>
    <dbReference type="NCBI Taxonomy" id="2880929"/>
    <lineage>
        <taxon>Bacteria</taxon>
        <taxon>Pseudomonadati</taxon>
        <taxon>Bacteroidota</taxon>
        <taxon>Cytophagia</taxon>
        <taxon>Cytophagales</taxon>
        <taxon>Hymenobacteraceae</taxon>
        <taxon>Hymenobacter</taxon>
    </lineage>
</organism>
<feature type="chain" id="PRO_5045327985" evidence="2">
    <location>
        <begin position="28"/>
        <end position="415"/>
    </location>
</feature>
<keyword evidence="5" id="KW-1185">Reference proteome</keyword>
<name>A0ABS8AK46_9BACT</name>
<dbReference type="Gene3D" id="3.30.497.10">
    <property type="entry name" value="Antithrombin, subunit I, domain 2"/>
    <property type="match status" value="1"/>
</dbReference>
<comment type="caution">
    <text evidence="4">The sequence shown here is derived from an EMBL/GenBank/DDBJ whole genome shotgun (WGS) entry which is preliminary data.</text>
</comment>
<dbReference type="PROSITE" id="PS51257">
    <property type="entry name" value="PROKAR_LIPOPROTEIN"/>
    <property type="match status" value="1"/>
</dbReference>
<dbReference type="Proteomes" id="UP001165297">
    <property type="component" value="Unassembled WGS sequence"/>
</dbReference>
<keyword evidence="2" id="KW-0732">Signal</keyword>
<dbReference type="EMBL" id="JAJADQ010000011">
    <property type="protein sequence ID" value="MCB2379625.1"/>
    <property type="molecule type" value="Genomic_DNA"/>
</dbReference>
<reference evidence="4" key="1">
    <citation type="submission" date="2021-10" db="EMBL/GenBank/DDBJ databases">
        <authorList>
            <person name="Dean J.D."/>
            <person name="Kim M.K."/>
            <person name="Newey C.N."/>
            <person name="Stoker T.S."/>
            <person name="Thompson D.W."/>
            <person name="Grose J.H."/>
        </authorList>
    </citation>
    <scope>NUCLEOTIDE SEQUENCE</scope>
    <source>
        <strain evidence="4">BT635</strain>
    </source>
</reference>
<proteinExistence type="inferred from homology"/>
<comment type="similarity">
    <text evidence="1">Belongs to the serpin family.</text>
</comment>
<dbReference type="InterPro" id="IPR036186">
    <property type="entry name" value="Serpin_sf"/>
</dbReference>
<dbReference type="InterPro" id="IPR042178">
    <property type="entry name" value="Serpin_sf_1"/>
</dbReference>
<dbReference type="SUPFAM" id="SSF56574">
    <property type="entry name" value="Serpins"/>
    <property type="match status" value="1"/>
</dbReference>
<dbReference type="SMART" id="SM00093">
    <property type="entry name" value="SERPIN"/>
    <property type="match status" value="1"/>
</dbReference>
<dbReference type="Gene3D" id="2.30.39.10">
    <property type="entry name" value="Alpha-1-antitrypsin, domain 1"/>
    <property type="match status" value="1"/>
</dbReference>
<feature type="signal peptide" evidence="2">
    <location>
        <begin position="1"/>
        <end position="27"/>
    </location>
</feature>
<dbReference type="RefSeq" id="WP_226188774.1">
    <property type="nucleotide sequence ID" value="NZ_JAJADQ010000011.1"/>
</dbReference>
<dbReference type="PANTHER" id="PTHR11461:SF211">
    <property type="entry name" value="GH10112P-RELATED"/>
    <property type="match status" value="1"/>
</dbReference>
<sequence length="415" mass="45211">MNLTKATFAVLALAGSALLGACQKETAAPVTPAEDNTPVVRPLTTQETRNVSSANDFAFRSFAALQAKAANGNVFISPLSISAALTMAYNGADGTTKEAMRQTLGFQPQTDEQISQAYQTLTELLRGMDKRVTFTAANSIWYAPQYELQAPFVQKNTTYFEAAVQPLDFSSAKAKDVINGWVRDKTKGKIDGIIESLPPDQVMVLVNALYFKGTWTYPFDAKLTQKAPFKRADGSSASVDFMTLQKGSYHYYQDAAQQVIDLPYGNQQFSMTLVVPQGQTTVNDLARTISSTQLSSWLSSAKPTTLVLRLPKFKMEYKNSLNEMLITLGMGEAFSGQANFSRMLVGRTSGLAISDVLHKTYVEVNEEGTEAAAVTSVGIINTSVPPTVSVDRACLFMIREKSTNAILFIGQLMNP</sequence>
<dbReference type="PANTHER" id="PTHR11461">
    <property type="entry name" value="SERINE PROTEASE INHIBITOR, SERPIN"/>
    <property type="match status" value="1"/>
</dbReference>
<dbReference type="InterPro" id="IPR000215">
    <property type="entry name" value="Serpin_fam"/>
</dbReference>
<feature type="domain" description="Serpin" evidence="3">
    <location>
        <begin position="59"/>
        <end position="415"/>
    </location>
</feature>
<dbReference type="CDD" id="cd19588">
    <property type="entry name" value="serpin_miropin-like"/>
    <property type="match status" value="1"/>
</dbReference>
<evidence type="ECO:0000256" key="2">
    <source>
        <dbReference type="SAM" id="SignalP"/>
    </source>
</evidence>
<dbReference type="Pfam" id="PF00079">
    <property type="entry name" value="Serpin"/>
    <property type="match status" value="1"/>
</dbReference>
<accession>A0ABS8AK46</accession>
<evidence type="ECO:0000313" key="4">
    <source>
        <dbReference type="EMBL" id="MCB2379625.1"/>
    </source>
</evidence>